<dbReference type="AlphaFoldDB" id="A0A839VD55"/>
<name>A0A839VD55_9GAMM</name>
<comment type="caution">
    <text evidence="2">The sequence shown here is derived from an EMBL/GenBank/DDBJ whole genome shotgun (WGS) entry which is preliminary data.</text>
</comment>
<proteinExistence type="predicted"/>
<dbReference type="InterPro" id="IPR029058">
    <property type="entry name" value="AB_hydrolase_fold"/>
</dbReference>
<protein>
    <submittedName>
        <fullName evidence="2">Uncharacterized protein (DUF2235 family)</fullName>
    </submittedName>
</protein>
<dbReference type="SUPFAM" id="SSF53474">
    <property type="entry name" value="alpha/beta-Hydrolases"/>
    <property type="match status" value="1"/>
</dbReference>
<dbReference type="PANTHER" id="PTHR33840:SF1">
    <property type="entry name" value="TLE1 PHOSPHOLIPASE DOMAIN-CONTAINING PROTEIN"/>
    <property type="match status" value="1"/>
</dbReference>
<evidence type="ECO:0000313" key="3">
    <source>
        <dbReference type="Proteomes" id="UP000547614"/>
    </source>
</evidence>
<feature type="domain" description="T6SS Phospholipase effector Tle1-like catalytic" evidence="1">
    <location>
        <begin position="7"/>
        <end position="259"/>
    </location>
</feature>
<reference evidence="2 3" key="1">
    <citation type="submission" date="2020-08" db="EMBL/GenBank/DDBJ databases">
        <title>Genomic Encyclopedia of Type Strains, Phase III (KMG-III): the genomes of soil and plant-associated and newly described type strains.</title>
        <authorList>
            <person name="Whitman W."/>
        </authorList>
    </citation>
    <scope>NUCLEOTIDE SEQUENCE [LARGE SCALE GENOMIC DNA]</scope>
    <source>
        <strain evidence="2 3">CECT 7282</strain>
    </source>
</reference>
<organism evidence="2 3">
    <name type="scientific">Halomonas cerina</name>
    <dbReference type="NCBI Taxonomy" id="447424"/>
    <lineage>
        <taxon>Bacteria</taxon>
        <taxon>Pseudomonadati</taxon>
        <taxon>Pseudomonadota</taxon>
        <taxon>Gammaproteobacteria</taxon>
        <taxon>Oceanospirillales</taxon>
        <taxon>Halomonadaceae</taxon>
        <taxon>Halomonas</taxon>
    </lineage>
</organism>
<dbReference type="PANTHER" id="PTHR33840">
    <property type="match status" value="1"/>
</dbReference>
<dbReference type="Proteomes" id="UP000547614">
    <property type="component" value="Unassembled WGS sequence"/>
</dbReference>
<evidence type="ECO:0000313" key="2">
    <source>
        <dbReference type="EMBL" id="MBB3190436.1"/>
    </source>
</evidence>
<evidence type="ECO:0000259" key="1">
    <source>
        <dbReference type="Pfam" id="PF09994"/>
    </source>
</evidence>
<dbReference type="RefSeq" id="WP_183325167.1">
    <property type="nucleotide sequence ID" value="NZ_JACHXP010000006.1"/>
</dbReference>
<accession>A0A839VD55</accession>
<dbReference type="Pfam" id="PF09994">
    <property type="entry name" value="T6SS_Tle1-like_cat"/>
    <property type="match status" value="1"/>
</dbReference>
<gene>
    <name evidence="2" type="ORF">FHR94_001669</name>
</gene>
<keyword evidence="3" id="KW-1185">Reference proteome</keyword>
<dbReference type="InterPro" id="IPR018712">
    <property type="entry name" value="Tle1-like_cat"/>
</dbReference>
<sequence length="358" mass="39988">MSVPQQRLIVLFDGTWNDPQDRTNVYRLARDIVDHDDNGIRQRFFYDTGVGTQRLGWLLGGAFGVGLSDNLLEGYDWLVRHYLEGSEIYVFGFSRGAYTARSLVGLVRKCGLLRLSTPCLLEAAETLYRNKKLAPDDERCCKFREQYSREVTIHMIGVWDTVGALGIPGTLISERGHYSWHDTSLSSVVRRAYHAVALDEHRAAYDVSLWCHQGGHKKPSQEEVEQRWFIGAHANVGGGYQMEDGGYDPLAALSYAWMHGKASEAGLKLLVPAPVADAYQAAPRDSYQDFMRGLYRRYRSLTQQGDGKHYRGYNCDAAGNAAVGITVDPSAWQRWQAFADYRPRTLVAAGCAPPGAAP</sequence>
<dbReference type="EMBL" id="JACHXP010000006">
    <property type="protein sequence ID" value="MBB3190436.1"/>
    <property type="molecule type" value="Genomic_DNA"/>
</dbReference>